<comment type="caution">
    <text evidence="4">The sequence shown here is derived from an EMBL/GenBank/DDBJ whole genome shotgun (WGS) entry which is preliminary data.</text>
</comment>
<name>A0A5M6ZI07_9PROT</name>
<dbReference type="EMBL" id="VWOJ01000001">
    <property type="protein sequence ID" value="KAA5804443.1"/>
    <property type="molecule type" value="Genomic_DNA"/>
</dbReference>
<feature type="compositionally biased region" description="Low complexity" evidence="1">
    <location>
        <begin position="1161"/>
        <end position="1172"/>
    </location>
</feature>
<evidence type="ECO:0000256" key="2">
    <source>
        <dbReference type="SAM" id="Phobius"/>
    </source>
</evidence>
<keyword evidence="2" id="KW-1133">Transmembrane helix</keyword>
<evidence type="ECO:0000256" key="1">
    <source>
        <dbReference type="SAM" id="MobiDB-lite"/>
    </source>
</evidence>
<keyword evidence="2" id="KW-0812">Transmembrane</keyword>
<sequence length="1172" mass="121998">MTAQPPHPAWRVMRLAVLYTLEAASVLLALVIVAGAAVLWRLAAGPVDAEPLRAWAADALVAALDGDRAEIGSLELRFDPALAAIVVTAREVSVRDEEGAALINARSIETALALDLLITGRAAPVRIAAEGGAFAFVRTASGVTAAGLGSPDMVEARGLAGAAPTGMLASQLGSGVLARLTEVDLTRVSLQVRDDITGASLIVHDARARLRLDEGAVEAAMAGVLVTSAGRAEAALDLRASQGLEDVFVDLRLSDVTPAAIAPRYGPLALLAGLDAPVRLELVLDASAGEGLRTAYIDLTAEPGEVRAGGLAFALEEAALRAAFDAGAGAIEISAGRIRSDLVTLDISGAITELSGFEDALPSFADYELRAGPGHVDPPGVFPEPVRWESISARGRIDRNAVRVTFDALEAAIPGAEARFTGHVGADETESGWRPALALDGPVSGTFSQGDILRHWPVDFALGARDWVSDAILAGALSEVTLDINLTGEALERGALEDDDLSLRFAFTDADVRYVSTMTPLRGLSGRAELRGNSLSLDGRGGRIGALEAETIFVEIKQLNPRGGPARFGGTGRGGVSDLIALLAEPPINLTENYDVTPDAFSGRGAFEFEIERPMLRHVPPEDLKFSARGRFTDVIAETGYDDLAFEEGEVEINASQDRLTAVGTARLAGARSSIEWTETFGLEPAAASSAMRLTARMDGRHLDALGLPVRQYLDGTVGVDASITGRGLAFEQIEVALDLEDAEIALPGDLWEKPAGKPAAAELLLTLGEAEVSLERFTLQGEGMDIEGAARLAPDGRLISADAPRLQLVGRADLAARADRPRGEDGPLRFILTGAFLDSRDLLSFGGPDAGPGGPLILEAAIDDVRVRGVRFEGVDFSLETGEDHVEAFRLDANMERGPVSVALTPEPSGVRKLSAEGPDAGQLLTAFAGYDNITGGALRLTAEAPPAGEPGGFSGSVSADAFTLERMPLLTRILAAGSLEGLASLLGGGQGIEFERLRADFVWDEGVLELREARAAGPSLGVTWSGVVNMSDARLDVDGTLLPSYGLNSLLGGLPIIGGLLTSRAGEGVIGITFSVGGPFNSARVSANPLSALAPGVLRRIFEGTSAERELDALDAARRARAAERAEGDSPPPEDEADADEGAEDPGADPEDAGEEGAQEGSSPAQDESP</sequence>
<dbReference type="InterPro" id="IPR025263">
    <property type="entry name" value="YhdP_central"/>
</dbReference>
<feature type="compositionally biased region" description="Basic and acidic residues" evidence="1">
    <location>
        <begin position="1119"/>
        <end position="1130"/>
    </location>
</feature>
<feature type="compositionally biased region" description="Acidic residues" evidence="1">
    <location>
        <begin position="1134"/>
        <end position="1160"/>
    </location>
</feature>
<dbReference type="RefSeq" id="WP_150021474.1">
    <property type="nucleotide sequence ID" value="NZ_VWOJ01000001.1"/>
</dbReference>
<dbReference type="Pfam" id="PF13116">
    <property type="entry name" value="YhdP"/>
    <property type="match status" value="1"/>
</dbReference>
<gene>
    <name evidence="4" type="ORF">F1654_00060</name>
</gene>
<evidence type="ECO:0000259" key="3">
    <source>
        <dbReference type="Pfam" id="PF13116"/>
    </source>
</evidence>
<feature type="region of interest" description="Disordered" evidence="1">
    <location>
        <begin position="1119"/>
        <end position="1172"/>
    </location>
</feature>
<dbReference type="Proteomes" id="UP000325122">
    <property type="component" value="Unassembled WGS sequence"/>
</dbReference>
<proteinExistence type="predicted"/>
<organism evidence="4 5">
    <name type="scientific">Alkalicaulis satelles</name>
    <dbReference type="NCBI Taxonomy" id="2609175"/>
    <lineage>
        <taxon>Bacteria</taxon>
        <taxon>Pseudomonadati</taxon>
        <taxon>Pseudomonadota</taxon>
        <taxon>Alphaproteobacteria</taxon>
        <taxon>Maricaulales</taxon>
        <taxon>Maricaulaceae</taxon>
        <taxon>Alkalicaulis</taxon>
    </lineage>
</organism>
<dbReference type="AlphaFoldDB" id="A0A5M6ZI07"/>
<feature type="domain" description="YhdP central" evidence="3">
    <location>
        <begin position="366"/>
        <end position="793"/>
    </location>
</feature>
<evidence type="ECO:0000313" key="4">
    <source>
        <dbReference type="EMBL" id="KAA5804443.1"/>
    </source>
</evidence>
<reference evidence="4 5" key="1">
    <citation type="submission" date="2019-09" db="EMBL/GenBank/DDBJ databases">
        <authorList>
            <person name="Kevbrin V."/>
            <person name="Grouzdev D.S."/>
        </authorList>
    </citation>
    <scope>NUCLEOTIDE SEQUENCE [LARGE SCALE GENOMIC DNA]</scope>
    <source>
        <strain evidence="4 5">G-192</strain>
    </source>
</reference>
<feature type="transmembrane region" description="Helical" evidence="2">
    <location>
        <begin position="12"/>
        <end position="40"/>
    </location>
</feature>
<keyword evidence="2" id="KW-0472">Membrane</keyword>
<evidence type="ECO:0000313" key="5">
    <source>
        <dbReference type="Proteomes" id="UP000325122"/>
    </source>
</evidence>
<protein>
    <submittedName>
        <fullName evidence="4">DUF3971 domain-containing protein</fullName>
    </submittedName>
</protein>
<accession>A0A5M6ZI07</accession>
<keyword evidence="5" id="KW-1185">Reference proteome</keyword>